<dbReference type="GO" id="GO:0046872">
    <property type="term" value="F:metal ion binding"/>
    <property type="evidence" value="ECO:0007669"/>
    <property type="project" value="UniProtKB-KW"/>
</dbReference>
<dbReference type="Pfam" id="PF01938">
    <property type="entry name" value="TRAM"/>
    <property type="match status" value="1"/>
</dbReference>
<dbReference type="InterPro" id="IPR023404">
    <property type="entry name" value="rSAM_horseshoe"/>
</dbReference>
<dbReference type="AlphaFoldDB" id="A0A644Z1D1"/>
<dbReference type="EC" id="2.8.4.3" evidence="10"/>
<dbReference type="Gene3D" id="3.40.50.12160">
    <property type="entry name" value="Methylthiotransferase, N-terminal domain"/>
    <property type="match status" value="1"/>
</dbReference>
<feature type="domain" description="MTTase N-terminal" evidence="8">
    <location>
        <begin position="3"/>
        <end position="118"/>
    </location>
</feature>
<keyword evidence="2" id="KW-0004">4Fe-4S</keyword>
<dbReference type="PANTHER" id="PTHR43020:SF2">
    <property type="entry name" value="MITOCHONDRIAL TRNA METHYLTHIOTRANSFERASE CDK5RAP1"/>
    <property type="match status" value="1"/>
</dbReference>
<dbReference type="InterPro" id="IPR058240">
    <property type="entry name" value="rSAM_sf"/>
</dbReference>
<dbReference type="InterPro" id="IPR002792">
    <property type="entry name" value="TRAM_dom"/>
</dbReference>
<evidence type="ECO:0000256" key="2">
    <source>
        <dbReference type="ARBA" id="ARBA00022485"/>
    </source>
</evidence>
<evidence type="ECO:0000259" key="8">
    <source>
        <dbReference type="PROSITE" id="PS51449"/>
    </source>
</evidence>
<comment type="caution">
    <text evidence="10">The sequence shown here is derived from an EMBL/GenBank/DDBJ whole genome shotgun (WGS) entry which is preliminary data.</text>
</comment>
<keyword evidence="10" id="KW-0808">Transferase</keyword>
<feature type="domain" description="Radical SAM core" evidence="9">
    <location>
        <begin position="135"/>
        <end position="368"/>
    </location>
</feature>
<dbReference type="PROSITE" id="PS01278">
    <property type="entry name" value="MTTASE_RADICAL"/>
    <property type="match status" value="1"/>
</dbReference>
<dbReference type="Pfam" id="PF04055">
    <property type="entry name" value="Radical_SAM"/>
    <property type="match status" value="1"/>
</dbReference>
<evidence type="ECO:0000313" key="10">
    <source>
        <dbReference type="EMBL" id="MPM34646.1"/>
    </source>
</evidence>
<organism evidence="10">
    <name type="scientific">bioreactor metagenome</name>
    <dbReference type="NCBI Taxonomy" id="1076179"/>
    <lineage>
        <taxon>unclassified sequences</taxon>
        <taxon>metagenomes</taxon>
        <taxon>ecological metagenomes</taxon>
    </lineage>
</organism>
<proteinExistence type="predicted"/>
<dbReference type="EMBL" id="VSSQ01007036">
    <property type="protein sequence ID" value="MPM34646.1"/>
    <property type="molecule type" value="Genomic_DNA"/>
</dbReference>
<dbReference type="InterPro" id="IPR005839">
    <property type="entry name" value="Methylthiotransferase"/>
</dbReference>
<dbReference type="InterPro" id="IPR006638">
    <property type="entry name" value="Elp3/MiaA/NifB-like_rSAM"/>
</dbReference>
<comment type="cofactor">
    <cofactor evidence="1">
        <name>[4Fe-4S] cluster</name>
        <dbReference type="ChEBI" id="CHEBI:49883"/>
    </cofactor>
</comment>
<dbReference type="NCBIfam" id="TIGR00089">
    <property type="entry name" value="MiaB/RimO family radical SAM methylthiotransferase"/>
    <property type="match status" value="1"/>
</dbReference>
<evidence type="ECO:0000259" key="9">
    <source>
        <dbReference type="PROSITE" id="PS51918"/>
    </source>
</evidence>
<evidence type="ECO:0000256" key="1">
    <source>
        <dbReference type="ARBA" id="ARBA00001966"/>
    </source>
</evidence>
<keyword evidence="4" id="KW-0479">Metal-binding</keyword>
<dbReference type="PROSITE" id="PS51449">
    <property type="entry name" value="MTTASE_N"/>
    <property type="match status" value="1"/>
</dbReference>
<dbReference type="InterPro" id="IPR038135">
    <property type="entry name" value="Methylthiotransferase_N_sf"/>
</dbReference>
<dbReference type="GO" id="GO:0005829">
    <property type="term" value="C:cytosol"/>
    <property type="evidence" value="ECO:0007669"/>
    <property type="project" value="TreeGrafter"/>
</dbReference>
<dbReference type="GO" id="GO:0051539">
    <property type="term" value="F:4 iron, 4 sulfur cluster binding"/>
    <property type="evidence" value="ECO:0007669"/>
    <property type="project" value="UniProtKB-KW"/>
</dbReference>
<evidence type="ECO:0000256" key="3">
    <source>
        <dbReference type="ARBA" id="ARBA00022691"/>
    </source>
</evidence>
<dbReference type="InterPro" id="IPR006463">
    <property type="entry name" value="MiaB_methiolase"/>
</dbReference>
<sequence>MIHTYWLETYGCQMNVAESNALELQLKGAGLVPAEKAEDADCAILNTCTVRKSADNRIWGRLGFFTHIKSKKPLTLIVTGCMAERLQEDLKDEAPQIDYVIGTNDKQRIVDILTSVDGKMDGHSHSYTFGTSYYQEGEFSSYIPIMNGCNNFCAYCIVPYVRGREVSRPVEDILKELAFLDSKGVKEVTLLGQNVNSYHYIEADGQVVNFPKLLKRICSEKNSIKWIRFDSPHPKDFSQELIQVIKEEKQIARHLHMPLQSGSSRILSLMNRKYSRTQFLSLIDDLRLAVPSITFSTDVMVGFPSETEEEYQETLSVLSHMRCLEAFMYYYNPREGTKAVEMQEQIDEEEKGRRLQAMIEFQHAIFAREKQKRIGSMVEVLVTQVSKHDHKNMLGKTEHNEMVAFPSTAHIGEFVVVQLTSLSGNTYTGVQCP</sequence>
<dbReference type="SFLD" id="SFLDS00029">
    <property type="entry name" value="Radical_SAM"/>
    <property type="match status" value="1"/>
</dbReference>
<dbReference type="SMART" id="SM00729">
    <property type="entry name" value="Elp3"/>
    <property type="match status" value="1"/>
</dbReference>
<dbReference type="InterPro" id="IPR020612">
    <property type="entry name" value="Methylthiotransferase_CS"/>
</dbReference>
<name>A0A644Z1D1_9ZZZZ</name>
<gene>
    <name evidence="10" type="primary">miaB_29</name>
    <name evidence="10" type="ORF">SDC9_81233</name>
</gene>
<evidence type="ECO:0000256" key="6">
    <source>
        <dbReference type="ARBA" id="ARBA00023014"/>
    </source>
</evidence>
<evidence type="ECO:0000259" key="7">
    <source>
        <dbReference type="PROSITE" id="PS50926"/>
    </source>
</evidence>
<protein>
    <submittedName>
        <fullName evidence="10">tRNA-2-methylthio-N(6)-dimethylallyladenosine synthase</fullName>
        <ecNumber evidence="10">2.8.4.3</ecNumber>
    </submittedName>
</protein>
<dbReference type="InterPro" id="IPR007197">
    <property type="entry name" value="rSAM"/>
</dbReference>
<keyword evidence="6" id="KW-0411">Iron-sulfur</keyword>
<dbReference type="PROSITE" id="PS50926">
    <property type="entry name" value="TRAM"/>
    <property type="match status" value="1"/>
</dbReference>
<evidence type="ECO:0000256" key="5">
    <source>
        <dbReference type="ARBA" id="ARBA00023004"/>
    </source>
</evidence>
<dbReference type="PROSITE" id="PS51918">
    <property type="entry name" value="RADICAL_SAM"/>
    <property type="match status" value="1"/>
</dbReference>
<dbReference type="CDD" id="cd01335">
    <property type="entry name" value="Radical_SAM"/>
    <property type="match status" value="1"/>
</dbReference>
<keyword evidence="3" id="KW-0949">S-adenosyl-L-methionine</keyword>
<dbReference type="FunFam" id="3.80.30.20:FF:000001">
    <property type="entry name" value="tRNA-2-methylthio-N(6)-dimethylallyladenosine synthase 2"/>
    <property type="match status" value="1"/>
</dbReference>
<keyword evidence="5" id="KW-0408">Iron</keyword>
<accession>A0A644Z1D1</accession>
<dbReference type="NCBIfam" id="TIGR01574">
    <property type="entry name" value="miaB-methiolase"/>
    <property type="match status" value="1"/>
</dbReference>
<dbReference type="SFLD" id="SFLDF00273">
    <property type="entry name" value="(dimethylallyl)adenosine_tRNA"/>
    <property type="match status" value="1"/>
</dbReference>
<evidence type="ECO:0000256" key="4">
    <source>
        <dbReference type="ARBA" id="ARBA00022723"/>
    </source>
</evidence>
<dbReference type="GO" id="GO:0035597">
    <property type="term" value="F:tRNA-2-methylthio-N(6)-dimethylallyladenosine(37) synthase activity"/>
    <property type="evidence" value="ECO:0007669"/>
    <property type="project" value="UniProtKB-EC"/>
</dbReference>
<dbReference type="SFLD" id="SFLDG01061">
    <property type="entry name" value="methylthiotransferase"/>
    <property type="match status" value="1"/>
</dbReference>
<feature type="domain" description="TRAM" evidence="7">
    <location>
        <begin position="371"/>
        <end position="433"/>
    </location>
</feature>
<reference evidence="10" key="1">
    <citation type="submission" date="2019-08" db="EMBL/GenBank/DDBJ databases">
        <authorList>
            <person name="Kucharzyk K."/>
            <person name="Murdoch R.W."/>
            <person name="Higgins S."/>
            <person name="Loffler F."/>
        </authorList>
    </citation>
    <scope>NUCLEOTIDE SEQUENCE</scope>
</reference>
<dbReference type="PANTHER" id="PTHR43020">
    <property type="entry name" value="CDK5 REGULATORY SUBUNIT-ASSOCIATED PROTEIN 1"/>
    <property type="match status" value="1"/>
</dbReference>
<dbReference type="InterPro" id="IPR013848">
    <property type="entry name" value="Methylthiotransferase_N"/>
</dbReference>
<dbReference type="Pfam" id="PF00919">
    <property type="entry name" value="UPF0004"/>
    <property type="match status" value="1"/>
</dbReference>
<dbReference type="FunFam" id="3.40.50.12160:FF:000003">
    <property type="entry name" value="CDK5 regulatory subunit-associated protein 1"/>
    <property type="match status" value="1"/>
</dbReference>
<dbReference type="SFLD" id="SFLDG01082">
    <property type="entry name" value="B12-binding_domain_containing"/>
    <property type="match status" value="1"/>
</dbReference>
<dbReference type="SUPFAM" id="SSF102114">
    <property type="entry name" value="Radical SAM enzymes"/>
    <property type="match status" value="1"/>
</dbReference>
<dbReference type="Gene3D" id="3.80.30.20">
    <property type="entry name" value="tm_1862 like domain"/>
    <property type="match status" value="1"/>
</dbReference>